<dbReference type="PROSITE" id="PS00600">
    <property type="entry name" value="AA_TRANSFER_CLASS_3"/>
    <property type="match status" value="1"/>
</dbReference>
<evidence type="ECO:0000313" key="6">
    <source>
        <dbReference type="Proteomes" id="UP000198575"/>
    </source>
</evidence>
<dbReference type="GO" id="GO:0005829">
    <property type="term" value="C:cytosol"/>
    <property type="evidence" value="ECO:0007669"/>
    <property type="project" value="TreeGrafter"/>
</dbReference>
<dbReference type="SUPFAM" id="SSF53383">
    <property type="entry name" value="PLP-dependent transferases"/>
    <property type="match status" value="1"/>
</dbReference>
<dbReference type="Proteomes" id="UP000198575">
    <property type="component" value="Unassembled WGS sequence"/>
</dbReference>
<sequence length="456" mass="48845">MGSQYELMCADRTFSLECRLSDERASVLHSWCVQSEWQAPTITGGRGARLFDSDGRSYLDMSSLAECSNLGHQHPRLVEAIREQASRLCFVTSAWGAQPRAELAEALLELSGFAGGRVFFTLGGADANENAVKFARQARGLPRGQVIARDRSYHGASYAGMALSGDTRTQGQVDAQSFQVSHVAPPYAYRCPFGSASDAECGERAAAAVAAAIDRHGADTVAAVLMEPNAGTNGIVAPDTYWPALRALTRERGVWLIADEVMSGFGRCGEWFAWQRHGESARPDLMTLAKGLTGAHVPLGAVVVSAAVSARLEHEMLYTGLTYCGHPLACATGLAALAAYRDEGLIERSRQLGAYLFACLKALQARHPVIGDVRGGHGLFAVLELVADRERRSALAPWPQTPPALRRLVGKALDAGVSLATRGNLIILAPPLVIEEKELDDALALLDRLLGELEAP</sequence>
<dbReference type="InterPro" id="IPR015424">
    <property type="entry name" value="PyrdxlP-dep_Trfase"/>
</dbReference>
<dbReference type="GO" id="GO:0008483">
    <property type="term" value="F:transaminase activity"/>
    <property type="evidence" value="ECO:0007669"/>
    <property type="project" value="InterPro"/>
</dbReference>
<keyword evidence="6" id="KW-1185">Reference proteome</keyword>
<dbReference type="EMBL" id="FOVF01000007">
    <property type="protein sequence ID" value="SFN19885.1"/>
    <property type="molecule type" value="Genomic_DNA"/>
</dbReference>
<dbReference type="Pfam" id="PF00202">
    <property type="entry name" value="Aminotran_3"/>
    <property type="match status" value="1"/>
</dbReference>
<dbReference type="PIRSF" id="PIRSF000521">
    <property type="entry name" value="Transaminase_4ab_Lys_Orn"/>
    <property type="match status" value="1"/>
</dbReference>
<proteinExistence type="inferred from homology"/>
<reference evidence="5 6" key="1">
    <citation type="submission" date="2016-10" db="EMBL/GenBank/DDBJ databases">
        <authorList>
            <person name="de Groot N.N."/>
        </authorList>
    </citation>
    <scope>NUCLEOTIDE SEQUENCE [LARGE SCALE GENOMIC DNA]</scope>
    <source>
        <strain evidence="5 6">CGMCC 1.7659</strain>
    </source>
</reference>
<accession>A0A1I4X2J9</accession>
<dbReference type="Gene3D" id="3.90.1150.10">
    <property type="entry name" value="Aspartate Aminotransferase, domain 1"/>
    <property type="match status" value="1"/>
</dbReference>
<evidence type="ECO:0000256" key="2">
    <source>
        <dbReference type="ARBA" id="ARBA00008954"/>
    </source>
</evidence>
<dbReference type="InterPro" id="IPR049704">
    <property type="entry name" value="Aminotrans_3_PPA_site"/>
</dbReference>
<organism evidence="5 6">
    <name type="scientific">Dokdonella immobilis</name>
    <dbReference type="NCBI Taxonomy" id="578942"/>
    <lineage>
        <taxon>Bacteria</taxon>
        <taxon>Pseudomonadati</taxon>
        <taxon>Pseudomonadota</taxon>
        <taxon>Gammaproteobacteria</taxon>
        <taxon>Lysobacterales</taxon>
        <taxon>Rhodanobacteraceae</taxon>
        <taxon>Dokdonella</taxon>
    </lineage>
</organism>
<dbReference type="GO" id="GO:0030170">
    <property type="term" value="F:pyridoxal phosphate binding"/>
    <property type="evidence" value="ECO:0007669"/>
    <property type="project" value="InterPro"/>
</dbReference>
<dbReference type="CDD" id="cd00610">
    <property type="entry name" value="OAT_like"/>
    <property type="match status" value="1"/>
</dbReference>
<dbReference type="PANTHER" id="PTHR43094:SF1">
    <property type="entry name" value="AMINOTRANSFERASE CLASS-III"/>
    <property type="match status" value="1"/>
</dbReference>
<dbReference type="STRING" id="578942.SAMN05216289_10765"/>
<evidence type="ECO:0000313" key="5">
    <source>
        <dbReference type="EMBL" id="SFN19885.1"/>
    </source>
</evidence>
<dbReference type="InterPro" id="IPR015421">
    <property type="entry name" value="PyrdxlP-dep_Trfase_major"/>
</dbReference>
<gene>
    <name evidence="5" type="ORF">SAMN05216289_10765</name>
</gene>
<evidence type="ECO:0000256" key="3">
    <source>
        <dbReference type="ARBA" id="ARBA00022898"/>
    </source>
</evidence>
<dbReference type="AlphaFoldDB" id="A0A1I4X2J9"/>
<dbReference type="InterPro" id="IPR015422">
    <property type="entry name" value="PyrdxlP-dep_Trfase_small"/>
</dbReference>
<dbReference type="InterPro" id="IPR005814">
    <property type="entry name" value="Aminotrans_3"/>
</dbReference>
<dbReference type="PANTHER" id="PTHR43094">
    <property type="entry name" value="AMINOTRANSFERASE"/>
    <property type="match status" value="1"/>
</dbReference>
<comment type="cofactor">
    <cofactor evidence="1">
        <name>pyridoxal 5'-phosphate</name>
        <dbReference type="ChEBI" id="CHEBI:597326"/>
    </cofactor>
</comment>
<dbReference type="Gene3D" id="3.40.640.10">
    <property type="entry name" value="Type I PLP-dependent aspartate aminotransferase-like (Major domain)"/>
    <property type="match status" value="1"/>
</dbReference>
<keyword evidence="3 4" id="KW-0663">Pyridoxal phosphate</keyword>
<comment type="similarity">
    <text evidence="2 4">Belongs to the class-III pyridoxal-phosphate-dependent aminotransferase family.</text>
</comment>
<protein>
    <submittedName>
        <fullName evidence="5">Taurine---2-oxoglutarate transaminase</fullName>
    </submittedName>
</protein>
<evidence type="ECO:0000256" key="4">
    <source>
        <dbReference type="RuleBase" id="RU003560"/>
    </source>
</evidence>
<evidence type="ECO:0000256" key="1">
    <source>
        <dbReference type="ARBA" id="ARBA00001933"/>
    </source>
</evidence>
<name>A0A1I4X2J9_9GAMM</name>